<dbReference type="PANTHER" id="PTHR45641:SF19">
    <property type="entry name" value="NEPHROCYSTIN-3"/>
    <property type="match status" value="1"/>
</dbReference>
<accession>A0A2B7XI67</accession>
<dbReference type="EMBL" id="PDNA01000160">
    <property type="protein sequence ID" value="PGH08463.1"/>
    <property type="molecule type" value="Genomic_DNA"/>
</dbReference>
<organism evidence="3 4">
    <name type="scientific">Polytolypa hystricis (strain UAMH7299)</name>
    <dbReference type="NCBI Taxonomy" id="1447883"/>
    <lineage>
        <taxon>Eukaryota</taxon>
        <taxon>Fungi</taxon>
        <taxon>Dikarya</taxon>
        <taxon>Ascomycota</taxon>
        <taxon>Pezizomycotina</taxon>
        <taxon>Eurotiomycetes</taxon>
        <taxon>Eurotiomycetidae</taxon>
        <taxon>Onygenales</taxon>
        <taxon>Onygenales incertae sedis</taxon>
        <taxon>Polytolypa</taxon>
    </lineage>
</organism>
<keyword evidence="2" id="KW-0802">TPR repeat</keyword>
<evidence type="ECO:0000256" key="1">
    <source>
        <dbReference type="ARBA" id="ARBA00022737"/>
    </source>
</evidence>
<evidence type="ECO:0000313" key="4">
    <source>
        <dbReference type="Proteomes" id="UP000224634"/>
    </source>
</evidence>
<evidence type="ECO:0000256" key="2">
    <source>
        <dbReference type="ARBA" id="ARBA00022803"/>
    </source>
</evidence>
<dbReference type="InterPro" id="IPR019734">
    <property type="entry name" value="TPR_rpt"/>
</dbReference>
<dbReference type="AlphaFoldDB" id="A0A2B7XI67"/>
<reference evidence="3 4" key="1">
    <citation type="submission" date="2017-10" db="EMBL/GenBank/DDBJ databases">
        <title>Comparative genomics in systemic dimorphic fungi from Ajellomycetaceae.</title>
        <authorList>
            <person name="Munoz J.F."/>
            <person name="Mcewen J.G."/>
            <person name="Clay O.K."/>
            <person name="Cuomo C.A."/>
        </authorList>
    </citation>
    <scope>NUCLEOTIDE SEQUENCE [LARGE SCALE GENOMIC DNA]</scope>
    <source>
        <strain evidence="3 4">UAMH7299</strain>
    </source>
</reference>
<name>A0A2B7XI67_POLH7</name>
<keyword evidence="1" id="KW-0677">Repeat</keyword>
<dbReference type="STRING" id="1447883.A0A2B7XI67"/>
<dbReference type="InterPro" id="IPR011990">
    <property type="entry name" value="TPR-like_helical_dom_sf"/>
</dbReference>
<evidence type="ECO:0008006" key="5">
    <source>
        <dbReference type="Google" id="ProtNLM"/>
    </source>
</evidence>
<proteinExistence type="predicted"/>
<dbReference type="Pfam" id="PF13424">
    <property type="entry name" value="TPR_12"/>
    <property type="match status" value="1"/>
</dbReference>
<dbReference type="SUPFAM" id="SSF48452">
    <property type="entry name" value="TPR-like"/>
    <property type="match status" value="1"/>
</dbReference>
<keyword evidence="4" id="KW-1185">Reference proteome</keyword>
<dbReference type="PANTHER" id="PTHR45641">
    <property type="entry name" value="TETRATRICOPEPTIDE REPEAT PROTEIN (AFU_ORTHOLOGUE AFUA_6G03870)"/>
    <property type="match status" value="1"/>
</dbReference>
<evidence type="ECO:0000313" key="3">
    <source>
        <dbReference type="EMBL" id="PGH08463.1"/>
    </source>
</evidence>
<dbReference type="Proteomes" id="UP000224634">
    <property type="component" value="Unassembled WGS sequence"/>
</dbReference>
<protein>
    <recommendedName>
        <fullName evidence="5">MalT-like TPR region domain-containing protein</fullName>
    </recommendedName>
</protein>
<sequence length="245" mass="28118">MPPAPVEHFRQEIQCLDEAVHGKQITSHHLRIAMAYEHMAVGTQQLGKYEEAFTWHGKNLEILLNHHPDAANDISVTYLLELVLGNAQSALEKNSKDFQTCRARNFALRVLGNVRLTQERWDDAFTLHKRAFEYQVRTWGETHFETGVLCHRMGCYYERLGEIDIAINYFRAALSIFESTPVSMESHLVRTRYKLGADLTSLGNVDEGKRLLRLAKEGRETLRGTPPHVDDSITFYDALVPYCAW</sequence>
<dbReference type="Gene3D" id="1.25.40.10">
    <property type="entry name" value="Tetratricopeptide repeat domain"/>
    <property type="match status" value="1"/>
</dbReference>
<dbReference type="OrthoDB" id="4185609at2759"/>
<gene>
    <name evidence="3" type="ORF">AJ80_07862</name>
</gene>
<comment type="caution">
    <text evidence="3">The sequence shown here is derived from an EMBL/GenBank/DDBJ whole genome shotgun (WGS) entry which is preliminary data.</text>
</comment>
<dbReference type="SMART" id="SM00028">
    <property type="entry name" value="TPR"/>
    <property type="match status" value="3"/>
</dbReference>